<evidence type="ECO:0000313" key="1">
    <source>
        <dbReference type="EMBL" id="MBB5031140.1"/>
    </source>
</evidence>
<proteinExistence type="predicted"/>
<comment type="caution">
    <text evidence="1">The sequence shown here is derived from an EMBL/GenBank/DDBJ whole genome shotgun (WGS) entry which is preliminary data.</text>
</comment>
<dbReference type="AlphaFoldDB" id="A0A7W7Y8E2"/>
<gene>
    <name evidence="1" type="ORF">HNQ65_000694</name>
</gene>
<evidence type="ECO:0000313" key="2">
    <source>
        <dbReference type="Proteomes" id="UP000590740"/>
    </source>
</evidence>
<sequence>MQRMPPESTAETAEIAAHGYFGGFGGVFLSVKYFSVCCRGPCCCGNRMPDNPGKGSWKEQRH</sequence>
<reference evidence="1 2" key="1">
    <citation type="submission" date="2020-08" db="EMBL/GenBank/DDBJ databases">
        <title>Genomic Encyclopedia of Type Strains, Phase IV (KMG-IV): sequencing the most valuable type-strain genomes for metagenomic binning, comparative biology and taxonomic classification.</title>
        <authorList>
            <person name="Goeker M."/>
        </authorList>
    </citation>
    <scope>NUCLEOTIDE SEQUENCE [LARGE SCALE GENOMIC DNA]</scope>
    <source>
        <strain evidence="1 2">DSM 12252</strain>
    </source>
</reference>
<name>A0A7W7Y8E2_9BACT</name>
<keyword evidence="2" id="KW-1185">Reference proteome</keyword>
<accession>A0A7W7Y8E2</accession>
<organism evidence="1 2">
    <name type="scientific">Prosthecobacter vanneervenii</name>
    <dbReference type="NCBI Taxonomy" id="48466"/>
    <lineage>
        <taxon>Bacteria</taxon>
        <taxon>Pseudomonadati</taxon>
        <taxon>Verrucomicrobiota</taxon>
        <taxon>Verrucomicrobiia</taxon>
        <taxon>Verrucomicrobiales</taxon>
        <taxon>Verrucomicrobiaceae</taxon>
        <taxon>Prosthecobacter</taxon>
    </lineage>
</organism>
<dbReference type="EMBL" id="JACHIG010000001">
    <property type="protein sequence ID" value="MBB5031140.1"/>
    <property type="molecule type" value="Genomic_DNA"/>
</dbReference>
<protein>
    <submittedName>
        <fullName evidence="1">Uncharacterized protein</fullName>
    </submittedName>
</protein>
<dbReference type="Proteomes" id="UP000590740">
    <property type="component" value="Unassembled WGS sequence"/>
</dbReference>